<dbReference type="InterPro" id="IPR011074">
    <property type="entry name" value="CRAL/TRIO_N_dom"/>
</dbReference>
<dbReference type="AlphaFoldDB" id="A0A0L0G3P0"/>
<dbReference type="Pfam" id="PF00650">
    <property type="entry name" value="CRAL_TRIO"/>
    <property type="match status" value="1"/>
</dbReference>
<dbReference type="GeneID" id="25904801"/>
<dbReference type="STRING" id="667725.A0A0L0G3P0"/>
<keyword evidence="4" id="KW-1185">Reference proteome</keyword>
<dbReference type="InterPro" id="IPR001251">
    <property type="entry name" value="CRAL-TRIO_dom"/>
</dbReference>
<dbReference type="PANTHER" id="PTHR45824:SF29">
    <property type="entry name" value="GH16843P"/>
    <property type="match status" value="1"/>
</dbReference>
<evidence type="ECO:0000313" key="4">
    <source>
        <dbReference type="Proteomes" id="UP000054560"/>
    </source>
</evidence>
<dbReference type="Proteomes" id="UP000054560">
    <property type="component" value="Unassembled WGS sequence"/>
</dbReference>
<evidence type="ECO:0000259" key="2">
    <source>
        <dbReference type="PROSITE" id="PS50191"/>
    </source>
</evidence>
<dbReference type="OrthoDB" id="75724at2759"/>
<dbReference type="GO" id="GO:0008526">
    <property type="term" value="F:phosphatidylinositol transfer activity"/>
    <property type="evidence" value="ECO:0007669"/>
    <property type="project" value="TreeGrafter"/>
</dbReference>
<dbReference type="eggNOG" id="KOG1470">
    <property type="taxonomic scope" value="Eukaryota"/>
</dbReference>
<sequence>MSKPNKETIVEQPTKKFEAPPAGVAETNESRKVASEEILHAEAFKTLKAHIFDDKTLTDADKQFCTDACLLRYLRARDYHLERSEKLLRGTLKWRKEYWKNGALDPNGPLDIEAGTGKVLVHGLDRYKRPVLYLRPRLQNTTNYVEQNRLTVYMLERCIESMDASYGTEKLTLIIDFKEYSLRNAPPMAQNKEFMTILSEHYPERLGVAILVDAPMIFNMTYKLLQPFIPAETKKKVVFVSGSAKPGQKKHEVLSKYLHMNDVPAEYGGDAVFEYDHEHYWSRELSHYDSKRMSQSPLGSD</sequence>
<accession>A0A0L0G3P0</accession>
<dbReference type="Pfam" id="PF03765">
    <property type="entry name" value="CRAL_TRIO_N"/>
    <property type="match status" value="1"/>
</dbReference>
<dbReference type="SMART" id="SM00516">
    <property type="entry name" value="SEC14"/>
    <property type="match status" value="1"/>
</dbReference>
<name>A0A0L0G3P0_9EUKA</name>
<dbReference type="InterPro" id="IPR052578">
    <property type="entry name" value="PI_Transfer_CRAL-TRIO"/>
</dbReference>
<dbReference type="SUPFAM" id="SSF46938">
    <property type="entry name" value="CRAL/TRIO N-terminal domain"/>
    <property type="match status" value="1"/>
</dbReference>
<dbReference type="InterPro" id="IPR036273">
    <property type="entry name" value="CRAL/TRIO_N_dom_sf"/>
</dbReference>
<dbReference type="PROSITE" id="PS50191">
    <property type="entry name" value="CRAL_TRIO"/>
    <property type="match status" value="1"/>
</dbReference>
<dbReference type="InterPro" id="IPR036865">
    <property type="entry name" value="CRAL-TRIO_dom_sf"/>
</dbReference>
<dbReference type="SMART" id="SM01100">
    <property type="entry name" value="CRAL_TRIO_N"/>
    <property type="match status" value="1"/>
</dbReference>
<evidence type="ECO:0000256" key="1">
    <source>
        <dbReference type="SAM" id="MobiDB-lite"/>
    </source>
</evidence>
<feature type="domain" description="CRAL-TRIO" evidence="2">
    <location>
        <begin position="109"/>
        <end position="275"/>
    </location>
</feature>
<gene>
    <name evidence="3" type="ORF">SARC_04297</name>
</gene>
<evidence type="ECO:0000313" key="3">
    <source>
        <dbReference type="EMBL" id="KNC83456.1"/>
    </source>
</evidence>
<reference evidence="3 4" key="1">
    <citation type="submission" date="2011-02" db="EMBL/GenBank/DDBJ databases">
        <title>The Genome Sequence of Sphaeroforma arctica JP610.</title>
        <authorList>
            <consortium name="The Broad Institute Genome Sequencing Platform"/>
            <person name="Russ C."/>
            <person name="Cuomo C."/>
            <person name="Young S.K."/>
            <person name="Zeng Q."/>
            <person name="Gargeya S."/>
            <person name="Alvarado L."/>
            <person name="Berlin A."/>
            <person name="Chapman S.B."/>
            <person name="Chen Z."/>
            <person name="Freedman E."/>
            <person name="Gellesch M."/>
            <person name="Goldberg J."/>
            <person name="Griggs A."/>
            <person name="Gujja S."/>
            <person name="Heilman E."/>
            <person name="Heiman D."/>
            <person name="Howarth C."/>
            <person name="Mehta T."/>
            <person name="Neiman D."/>
            <person name="Pearson M."/>
            <person name="Roberts A."/>
            <person name="Saif S."/>
            <person name="Shea T."/>
            <person name="Shenoy N."/>
            <person name="Sisk P."/>
            <person name="Stolte C."/>
            <person name="Sykes S."/>
            <person name="White J."/>
            <person name="Yandava C."/>
            <person name="Burger G."/>
            <person name="Gray M.W."/>
            <person name="Holland P.W.H."/>
            <person name="King N."/>
            <person name="Lang F.B.F."/>
            <person name="Roger A.J."/>
            <person name="Ruiz-Trillo I."/>
            <person name="Haas B."/>
            <person name="Nusbaum C."/>
            <person name="Birren B."/>
        </authorList>
    </citation>
    <scope>NUCLEOTIDE SEQUENCE [LARGE SCALE GENOMIC DNA]</scope>
    <source>
        <strain evidence="3 4">JP610</strain>
    </source>
</reference>
<dbReference type="EMBL" id="KQ241832">
    <property type="protein sequence ID" value="KNC83456.1"/>
    <property type="molecule type" value="Genomic_DNA"/>
</dbReference>
<proteinExistence type="predicted"/>
<dbReference type="Gene3D" id="3.40.525.10">
    <property type="entry name" value="CRAL-TRIO lipid binding domain"/>
    <property type="match status" value="1"/>
</dbReference>
<feature type="region of interest" description="Disordered" evidence="1">
    <location>
        <begin position="1"/>
        <end position="30"/>
    </location>
</feature>
<dbReference type="PRINTS" id="PR00180">
    <property type="entry name" value="CRETINALDHBP"/>
</dbReference>
<protein>
    <recommendedName>
        <fullName evidence="2">CRAL-TRIO domain-containing protein</fullName>
    </recommendedName>
</protein>
<organism evidence="3 4">
    <name type="scientific">Sphaeroforma arctica JP610</name>
    <dbReference type="NCBI Taxonomy" id="667725"/>
    <lineage>
        <taxon>Eukaryota</taxon>
        <taxon>Ichthyosporea</taxon>
        <taxon>Ichthyophonida</taxon>
        <taxon>Sphaeroforma</taxon>
    </lineage>
</organism>
<feature type="compositionally biased region" description="Basic and acidic residues" evidence="1">
    <location>
        <begin position="1"/>
        <end position="18"/>
    </location>
</feature>
<dbReference type="PANTHER" id="PTHR45824">
    <property type="entry name" value="GH16843P"/>
    <property type="match status" value="1"/>
</dbReference>
<dbReference type="CDD" id="cd00170">
    <property type="entry name" value="SEC14"/>
    <property type="match status" value="1"/>
</dbReference>
<dbReference type="SUPFAM" id="SSF52087">
    <property type="entry name" value="CRAL/TRIO domain"/>
    <property type="match status" value="1"/>
</dbReference>
<dbReference type="RefSeq" id="XP_014157358.1">
    <property type="nucleotide sequence ID" value="XM_014301883.1"/>
</dbReference>